<proteinExistence type="predicted"/>
<sequence length="117" mass="11649">MRACGQYAASSSDGEVGPHLPVGRGIGRQAREQFGELLLRRADVLAAVQQAGQLGGAGAPTVVGDERIPGEHCFEPLGGGGCLVPSGIVEAGRDMAGRGPSNECGGGDRPGLLGVTG</sequence>
<evidence type="ECO:0000313" key="3">
    <source>
        <dbReference type="Proteomes" id="UP000463951"/>
    </source>
</evidence>
<dbReference type="EMBL" id="AP019620">
    <property type="protein sequence ID" value="BBJ45217.1"/>
    <property type="molecule type" value="Genomic_DNA"/>
</dbReference>
<evidence type="ECO:0000313" key="2">
    <source>
        <dbReference type="EMBL" id="BBJ45217.1"/>
    </source>
</evidence>
<evidence type="ECO:0000256" key="1">
    <source>
        <dbReference type="SAM" id="MobiDB-lite"/>
    </source>
</evidence>
<name>A0A499VGC6_9ACTN</name>
<feature type="compositionally biased region" description="Gly residues" evidence="1">
    <location>
        <begin position="104"/>
        <end position="117"/>
    </location>
</feature>
<gene>
    <name evidence="2" type="ORF">SSPO_079350</name>
</gene>
<dbReference type="AlphaFoldDB" id="A0A499VGC6"/>
<dbReference type="Proteomes" id="UP000463951">
    <property type="component" value="Chromosome"/>
</dbReference>
<protein>
    <submittedName>
        <fullName evidence="2">Uncharacterized protein</fullName>
    </submittedName>
</protein>
<accession>A0A499VGC6</accession>
<feature type="region of interest" description="Disordered" evidence="1">
    <location>
        <begin position="93"/>
        <end position="117"/>
    </location>
</feature>
<reference evidence="2 3" key="1">
    <citation type="journal article" date="2020" name="Int. J. Syst. Evol. Microbiol.">
        <title>Reclassification of Streptomyces castelarensis and Streptomyces sporoclivatus as later heterotypic synonyms of Streptomyces antimycoticus.</title>
        <authorList>
            <person name="Komaki H."/>
            <person name="Tamura T."/>
        </authorList>
    </citation>
    <scope>NUCLEOTIDE SEQUENCE [LARGE SCALE GENOMIC DNA]</scope>
    <source>
        <strain evidence="2 3">NBRC 100767</strain>
    </source>
</reference>
<organism evidence="2 3">
    <name type="scientific">Streptomyces antimycoticus</name>
    <dbReference type="NCBI Taxonomy" id="68175"/>
    <lineage>
        <taxon>Bacteria</taxon>
        <taxon>Bacillati</taxon>
        <taxon>Actinomycetota</taxon>
        <taxon>Actinomycetes</taxon>
        <taxon>Kitasatosporales</taxon>
        <taxon>Streptomycetaceae</taxon>
        <taxon>Streptomyces</taxon>
        <taxon>Streptomyces violaceusniger group</taxon>
    </lineage>
</organism>
<feature type="region of interest" description="Disordered" evidence="1">
    <location>
        <begin position="1"/>
        <end position="24"/>
    </location>
</feature>